<dbReference type="HOGENOM" id="CLU_087298_3_0_5"/>
<dbReference type="InterPro" id="IPR021005">
    <property type="entry name" value="Znf_CGNR"/>
</dbReference>
<protein>
    <recommendedName>
        <fullName evidence="1">Zinc finger CGNR domain-containing protein</fullName>
    </recommendedName>
</protein>
<dbReference type="InterPro" id="IPR010852">
    <property type="entry name" value="ABATE"/>
</dbReference>
<dbReference type="PANTHER" id="PTHR35525">
    <property type="entry name" value="BLL6575 PROTEIN"/>
    <property type="match status" value="1"/>
</dbReference>
<name>Q11C57_CHESB</name>
<organism evidence="2">
    <name type="scientific">Chelativorans sp. (strain BNC1)</name>
    <dbReference type="NCBI Taxonomy" id="266779"/>
    <lineage>
        <taxon>Bacteria</taxon>
        <taxon>Pseudomonadati</taxon>
        <taxon>Pseudomonadota</taxon>
        <taxon>Alphaproteobacteria</taxon>
        <taxon>Hyphomicrobiales</taxon>
        <taxon>Phyllobacteriaceae</taxon>
        <taxon>Chelativorans</taxon>
    </lineage>
</organism>
<evidence type="ECO:0000259" key="1">
    <source>
        <dbReference type="Pfam" id="PF11706"/>
    </source>
</evidence>
<dbReference type="eggNOG" id="COG5516">
    <property type="taxonomic scope" value="Bacteria"/>
</dbReference>
<dbReference type="PANTHER" id="PTHR35525:SF3">
    <property type="entry name" value="BLL6575 PROTEIN"/>
    <property type="match status" value="1"/>
</dbReference>
<dbReference type="EMBL" id="CP000390">
    <property type="protein sequence ID" value="ABG65018.1"/>
    <property type="molecule type" value="Genomic_DNA"/>
</dbReference>
<feature type="domain" description="Zinc finger CGNR" evidence="1">
    <location>
        <begin position="164"/>
        <end position="208"/>
    </location>
</feature>
<dbReference type="Pfam" id="PF07336">
    <property type="entry name" value="ABATE"/>
    <property type="match status" value="1"/>
</dbReference>
<evidence type="ECO:0000313" key="2">
    <source>
        <dbReference type="EMBL" id="ABG65018.1"/>
    </source>
</evidence>
<dbReference type="Gene3D" id="1.10.3300.10">
    <property type="entry name" value="Jann2411-like domain"/>
    <property type="match status" value="1"/>
</dbReference>
<dbReference type="KEGG" id="mes:Meso_3650"/>
<dbReference type="AlphaFoldDB" id="Q11C57"/>
<proteinExistence type="predicted"/>
<sequence>MSPSPAETSDGPVPFFFGGRPALDFVNTVDNRARPAKRDYLAGFPEILGWCGQTRLFAPAALERLAARALAAPEESAQMHRAAIVLREALYRIFRSAIEKTPVPEADLCLLNDWLREARGRQILAATGGNFRWVEDETRLDLRSPALAVALSAADMLTREDVKRLKECPAPYGCGWLFYDETKNASRRWCSMEHCGAAAKARRYAERHRR</sequence>
<dbReference type="Pfam" id="PF11706">
    <property type="entry name" value="zf-CGNR"/>
    <property type="match status" value="1"/>
</dbReference>
<gene>
    <name evidence="2" type="ordered locus">Meso_3650</name>
</gene>
<reference evidence="2" key="1">
    <citation type="submission" date="2006-06" db="EMBL/GenBank/DDBJ databases">
        <title>Complete sequence of chromosome of Chelativorans sp. BNC1.</title>
        <authorList>
            <consortium name="US DOE Joint Genome Institute"/>
            <person name="Copeland A."/>
            <person name="Lucas S."/>
            <person name="Lapidus A."/>
            <person name="Barry K."/>
            <person name="Detter J.C."/>
            <person name="Glavina del Rio T."/>
            <person name="Hammon N."/>
            <person name="Israni S."/>
            <person name="Dalin E."/>
            <person name="Tice H."/>
            <person name="Pitluck S."/>
            <person name="Chertkov O."/>
            <person name="Brettin T."/>
            <person name="Bruce D."/>
            <person name="Han C."/>
            <person name="Tapia R."/>
            <person name="Gilna P."/>
            <person name="Schmutz J."/>
            <person name="Larimer F."/>
            <person name="Land M."/>
            <person name="Hauser L."/>
            <person name="Kyrpides N."/>
            <person name="Mikhailova N."/>
            <person name="Richardson P."/>
        </authorList>
    </citation>
    <scope>NUCLEOTIDE SEQUENCE</scope>
    <source>
        <strain evidence="2">BNC1</strain>
    </source>
</reference>
<dbReference type="InterPro" id="IPR023286">
    <property type="entry name" value="ABATE_dom_sf"/>
</dbReference>
<dbReference type="SUPFAM" id="SSF160904">
    <property type="entry name" value="Jann2411-like"/>
    <property type="match status" value="1"/>
</dbReference>
<dbReference type="STRING" id="266779.Meso_3650"/>
<accession>Q11C57</accession>
<dbReference type="OrthoDB" id="9808437at2"/>